<dbReference type="EMBL" id="BSYO01000007">
    <property type="protein sequence ID" value="GMH07437.1"/>
    <property type="molecule type" value="Genomic_DNA"/>
</dbReference>
<evidence type="ECO:0000259" key="3">
    <source>
        <dbReference type="Pfam" id="PF17766"/>
    </source>
</evidence>
<dbReference type="Gene3D" id="3.40.50.200">
    <property type="entry name" value="Peptidase S8/S53 domain"/>
    <property type="match status" value="1"/>
</dbReference>
<evidence type="ECO:0000256" key="1">
    <source>
        <dbReference type="ARBA" id="ARBA00011073"/>
    </source>
</evidence>
<protein>
    <recommendedName>
        <fullName evidence="3">Subtilisin-like protease fibronectin type-III domain-containing protein</fullName>
    </recommendedName>
</protein>
<dbReference type="Gene3D" id="2.60.40.2310">
    <property type="match status" value="1"/>
</dbReference>
<dbReference type="AlphaFoldDB" id="A0AAD3XK05"/>
<accession>A0AAD3XK05</accession>
<dbReference type="Pfam" id="PF17766">
    <property type="entry name" value="fn3_6"/>
    <property type="match status" value="1"/>
</dbReference>
<sequence>MSATKNPDGEFAYGSGHVNPVKGADPGLIFVASKKDYIKFLCGLGYDQEMVRQISGDDSSCPRSVGKSIPNDDNYPYLAFEVKADESFNTKFHRTVTNVGIANSTGKAKVDSSYSKSESSIRVEPEVLSFKLLNEKKSFEVIVAGAGVSFGSRLSASLICSDRIRSVRSPVIVYAIKLWFHDSVCC</sequence>
<evidence type="ECO:0000256" key="2">
    <source>
        <dbReference type="ARBA" id="ARBA00022729"/>
    </source>
</evidence>
<reference evidence="4" key="1">
    <citation type="submission" date="2023-05" db="EMBL/GenBank/DDBJ databases">
        <title>Nepenthes gracilis genome sequencing.</title>
        <authorList>
            <person name="Fukushima K."/>
        </authorList>
    </citation>
    <scope>NUCLEOTIDE SEQUENCE</scope>
    <source>
        <strain evidence="4">SING2019-196</strain>
    </source>
</reference>
<comment type="similarity">
    <text evidence="1">Belongs to the peptidase S8 family.</text>
</comment>
<dbReference type="InterPro" id="IPR041469">
    <property type="entry name" value="Subtilisin-like_FN3"/>
</dbReference>
<dbReference type="InterPro" id="IPR045051">
    <property type="entry name" value="SBT"/>
</dbReference>
<organism evidence="4 5">
    <name type="scientific">Nepenthes gracilis</name>
    <name type="common">Slender pitcher plant</name>
    <dbReference type="NCBI Taxonomy" id="150966"/>
    <lineage>
        <taxon>Eukaryota</taxon>
        <taxon>Viridiplantae</taxon>
        <taxon>Streptophyta</taxon>
        <taxon>Embryophyta</taxon>
        <taxon>Tracheophyta</taxon>
        <taxon>Spermatophyta</taxon>
        <taxon>Magnoliopsida</taxon>
        <taxon>eudicotyledons</taxon>
        <taxon>Gunneridae</taxon>
        <taxon>Pentapetalae</taxon>
        <taxon>Caryophyllales</taxon>
        <taxon>Nepenthaceae</taxon>
        <taxon>Nepenthes</taxon>
    </lineage>
</organism>
<gene>
    <name evidence="4" type="ORF">Nepgr_009277</name>
</gene>
<keyword evidence="5" id="KW-1185">Reference proteome</keyword>
<comment type="caution">
    <text evidence="4">The sequence shown here is derived from an EMBL/GenBank/DDBJ whole genome shotgun (WGS) entry which is preliminary data.</text>
</comment>
<keyword evidence="2" id="KW-0732">Signal</keyword>
<name>A0AAD3XK05_NEPGR</name>
<dbReference type="InterPro" id="IPR036852">
    <property type="entry name" value="Peptidase_S8/S53_dom_sf"/>
</dbReference>
<proteinExistence type="inferred from homology"/>
<dbReference type="Proteomes" id="UP001279734">
    <property type="component" value="Unassembled WGS sequence"/>
</dbReference>
<evidence type="ECO:0000313" key="5">
    <source>
        <dbReference type="Proteomes" id="UP001279734"/>
    </source>
</evidence>
<dbReference type="GO" id="GO:0004252">
    <property type="term" value="F:serine-type endopeptidase activity"/>
    <property type="evidence" value="ECO:0007669"/>
    <property type="project" value="InterPro"/>
</dbReference>
<feature type="domain" description="Subtilisin-like protease fibronectin type-III" evidence="3">
    <location>
        <begin position="74"/>
        <end position="173"/>
    </location>
</feature>
<evidence type="ECO:0000313" key="4">
    <source>
        <dbReference type="EMBL" id="GMH07437.1"/>
    </source>
</evidence>
<dbReference type="GO" id="GO:0006508">
    <property type="term" value="P:proteolysis"/>
    <property type="evidence" value="ECO:0007669"/>
    <property type="project" value="InterPro"/>
</dbReference>
<dbReference type="PANTHER" id="PTHR10795">
    <property type="entry name" value="PROPROTEIN CONVERTASE SUBTILISIN/KEXIN"/>
    <property type="match status" value="1"/>
</dbReference>